<feature type="domain" description="Cytochrome c assembly protein" evidence="7">
    <location>
        <begin position="673"/>
        <end position="875"/>
    </location>
</feature>
<feature type="transmembrane region" description="Helical" evidence="6">
    <location>
        <begin position="700"/>
        <end position="719"/>
    </location>
</feature>
<evidence type="ECO:0000256" key="5">
    <source>
        <dbReference type="ARBA" id="ARBA00023136"/>
    </source>
</evidence>
<accession>A0A4Q0ZE28</accession>
<dbReference type="PANTHER" id="PTHR30071:SF1">
    <property type="entry name" value="CYTOCHROME B_B6 PROTEIN-RELATED"/>
    <property type="match status" value="1"/>
</dbReference>
<evidence type="ECO:0000256" key="1">
    <source>
        <dbReference type="ARBA" id="ARBA00004141"/>
    </source>
</evidence>
<proteinExistence type="predicted"/>
<evidence type="ECO:0000313" key="9">
    <source>
        <dbReference type="EMBL" id="RXJ84657.1"/>
    </source>
</evidence>
<feature type="domain" description="ResB-like" evidence="8">
    <location>
        <begin position="74"/>
        <end position="119"/>
    </location>
</feature>
<sequence>MKLNDVLFSFKTTLILLVILAIGAGYATFIENDFGTSSARVLVYNNLWYEAVLVLTTINLTGIIFKYKMWKNKARFIFHASFVVILIGAGITRYFGYEGIMQIPEGQTVNKMHSLEPYLQVTIKDGDKVYYQDFQEEFTSLFPELNKFSHKISFENKLLEINYKDFMFAKKEQASMGLLSVQVTLDGKTQDIRLPGLRGQQGVPRDLTFDNIVVTLEYGSKIIDLPFAIKLNDFQLDRYPGSMSPSSYASEVTVIKEDGKSYDYRIFMNRTLNEGNFLFFQSSYFPDETGTVLSVNNDPGKWPTYLGYFLLTLGLVLNFFDKKSRFWKLTKFVSGKNLASIAIIFACTFASTSLQANETKQEIDTTAQTVDYLNKLKDESLQTSEKFGRLVVQSNAGRMKPLSTLNREIIQKLSGKATFLGMTPDQLVLGMLSKPDVWKDVKMIKIQTPKLKKFLGINENEKYVAFSEVFRNGEYLLAAEAEKALLTKPIDRGTYERDIIKLDERLNIMYSVFNGSLLNIYPKVKDGTSEDDNYKWYSPLEAMQIFTGQNQAAVESITRGFINAIVENKWEDVNNFINMISLYQEKVGVDVILPKSKIDAEIWFNKLDIFFKLTLAYVLLGLVMLAVAFIVIFKPTFEPKKTTTIFFVILATLFSLHTFGMGYRWVLSGHAPWSNIYETLVYISWSAIFAGVIFFRKSLLALSAAVIIAGIFMFTAHLTDVDPQITTLVPVLKSYWLTIHVSILTASYGFFGLSAILGFLTLIMFIFRKNRPHLDDIIKHVTAINEISLIIGLAALTIGNFLGGVWANESWGRYWGWDPKETWAYVSIVVYVLVIHLRFVKALNTPFVFATASLLAFASILMTYLGVNFYLSGMHSYATGDPVPIPTWAYVTVTIVILTILLAIKNRDLKESI</sequence>
<feature type="transmembrane region" description="Helical" evidence="6">
    <location>
        <begin position="887"/>
        <end position="904"/>
    </location>
</feature>
<keyword evidence="3" id="KW-0201">Cytochrome c-type biogenesis</keyword>
<dbReference type="AlphaFoldDB" id="A0A4Q0ZE28"/>
<organism evidence="9 10">
    <name type="scientific">Arcobacter cloacae</name>
    <dbReference type="NCBI Taxonomy" id="1054034"/>
    <lineage>
        <taxon>Bacteria</taxon>
        <taxon>Pseudomonadati</taxon>
        <taxon>Campylobacterota</taxon>
        <taxon>Epsilonproteobacteria</taxon>
        <taxon>Campylobacterales</taxon>
        <taxon>Arcobacteraceae</taxon>
        <taxon>Arcobacter</taxon>
    </lineage>
</organism>
<dbReference type="PANTHER" id="PTHR30071">
    <property type="entry name" value="HEME EXPORTER PROTEIN C"/>
    <property type="match status" value="1"/>
</dbReference>
<dbReference type="InterPro" id="IPR007816">
    <property type="entry name" value="ResB-like_domain"/>
</dbReference>
<evidence type="ECO:0000256" key="2">
    <source>
        <dbReference type="ARBA" id="ARBA00022692"/>
    </source>
</evidence>
<feature type="transmembrane region" description="Helical" evidence="6">
    <location>
        <begin position="739"/>
        <end position="767"/>
    </location>
</feature>
<evidence type="ECO:0000256" key="3">
    <source>
        <dbReference type="ARBA" id="ARBA00022748"/>
    </source>
</evidence>
<feature type="transmembrane region" description="Helical" evidence="6">
    <location>
        <begin position="847"/>
        <end position="867"/>
    </location>
</feature>
<dbReference type="GO" id="GO:0005886">
    <property type="term" value="C:plasma membrane"/>
    <property type="evidence" value="ECO:0007669"/>
    <property type="project" value="TreeGrafter"/>
</dbReference>
<feature type="transmembrane region" description="Helical" evidence="6">
    <location>
        <begin position="609"/>
        <end position="633"/>
    </location>
</feature>
<feature type="transmembrane region" description="Helical" evidence="6">
    <location>
        <begin position="47"/>
        <end position="65"/>
    </location>
</feature>
<dbReference type="Proteomes" id="UP000290870">
    <property type="component" value="Unassembled WGS sequence"/>
</dbReference>
<name>A0A4Q0ZE28_9BACT</name>
<keyword evidence="2 6" id="KW-0812">Transmembrane</keyword>
<reference evidence="9 10" key="1">
    <citation type="submission" date="2017-10" db="EMBL/GenBank/DDBJ databases">
        <title>Genomics of the genus Arcobacter.</title>
        <authorList>
            <person name="Perez-Cataluna A."/>
            <person name="Figueras M.J."/>
        </authorList>
    </citation>
    <scope>NUCLEOTIDE SEQUENCE [LARGE SCALE GENOMIC DNA]</scope>
    <source>
        <strain evidence="9 10">F26</strain>
    </source>
</reference>
<dbReference type="Pfam" id="PF01578">
    <property type="entry name" value="Cytochrom_C_asm"/>
    <property type="match status" value="1"/>
</dbReference>
<feature type="transmembrane region" description="Helical" evidence="6">
    <location>
        <begin position="645"/>
        <end position="667"/>
    </location>
</feature>
<evidence type="ECO:0000256" key="6">
    <source>
        <dbReference type="SAM" id="Phobius"/>
    </source>
</evidence>
<evidence type="ECO:0000259" key="8">
    <source>
        <dbReference type="Pfam" id="PF05140"/>
    </source>
</evidence>
<evidence type="ECO:0000256" key="4">
    <source>
        <dbReference type="ARBA" id="ARBA00022989"/>
    </source>
</evidence>
<evidence type="ECO:0000313" key="10">
    <source>
        <dbReference type="Proteomes" id="UP000290870"/>
    </source>
</evidence>
<comment type="subcellular location">
    <subcellularLocation>
        <location evidence="1">Membrane</location>
        <topology evidence="1">Multi-pass membrane protein</topology>
    </subcellularLocation>
</comment>
<feature type="transmembrane region" description="Helical" evidence="6">
    <location>
        <begin position="77"/>
        <end position="96"/>
    </location>
</feature>
<feature type="transmembrane region" description="Helical" evidence="6">
    <location>
        <begin position="7"/>
        <end position="27"/>
    </location>
</feature>
<dbReference type="GO" id="GO:0017004">
    <property type="term" value="P:cytochrome complex assembly"/>
    <property type="evidence" value="ECO:0007669"/>
    <property type="project" value="UniProtKB-KW"/>
</dbReference>
<dbReference type="EMBL" id="PDJZ01000004">
    <property type="protein sequence ID" value="RXJ84657.1"/>
    <property type="molecule type" value="Genomic_DNA"/>
</dbReference>
<feature type="domain" description="ResB-like" evidence="8">
    <location>
        <begin position="194"/>
        <end position="284"/>
    </location>
</feature>
<dbReference type="Pfam" id="PF05140">
    <property type="entry name" value="ResB"/>
    <property type="match status" value="2"/>
</dbReference>
<dbReference type="GO" id="GO:0020037">
    <property type="term" value="F:heme binding"/>
    <property type="evidence" value="ECO:0007669"/>
    <property type="project" value="InterPro"/>
</dbReference>
<dbReference type="RefSeq" id="WP_128986118.1">
    <property type="nucleotide sequence ID" value="NZ_PDJZ01000004.1"/>
</dbReference>
<feature type="transmembrane region" description="Helical" evidence="6">
    <location>
        <begin position="679"/>
        <end position="695"/>
    </location>
</feature>
<feature type="transmembrane region" description="Helical" evidence="6">
    <location>
        <begin position="787"/>
        <end position="807"/>
    </location>
</feature>
<keyword evidence="4 6" id="KW-1133">Transmembrane helix</keyword>
<dbReference type="InterPro" id="IPR045062">
    <property type="entry name" value="Cyt_c_biogenesis_CcsA/CcmC"/>
</dbReference>
<dbReference type="OrthoDB" id="9814290at2"/>
<dbReference type="InterPro" id="IPR002541">
    <property type="entry name" value="Cyt_c_assembly"/>
</dbReference>
<keyword evidence="5 6" id="KW-0472">Membrane</keyword>
<evidence type="ECO:0000259" key="7">
    <source>
        <dbReference type="Pfam" id="PF01578"/>
    </source>
</evidence>
<protein>
    <submittedName>
        <fullName evidence="9">Cytochrome C biogenesis protein</fullName>
    </submittedName>
</protein>
<gene>
    <name evidence="9" type="ORF">CRU90_04675</name>
</gene>
<feature type="transmembrane region" description="Helical" evidence="6">
    <location>
        <begin position="822"/>
        <end position="840"/>
    </location>
</feature>
<comment type="caution">
    <text evidence="9">The sequence shown here is derived from an EMBL/GenBank/DDBJ whole genome shotgun (WGS) entry which is preliminary data.</text>
</comment>